<protein>
    <recommendedName>
        <fullName evidence="1">RNase H type-1 domain-containing protein</fullName>
    </recommendedName>
</protein>
<dbReference type="PANTHER" id="PTHR33116">
    <property type="entry name" value="REVERSE TRANSCRIPTASE ZINC-BINDING DOMAIN-CONTAINING PROTEIN-RELATED-RELATED"/>
    <property type="match status" value="1"/>
</dbReference>
<dbReference type="Gene3D" id="3.60.10.10">
    <property type="entry name" value="Endonuclease/exonuclease/phosphatase"/>
    <property type="match status" value="1"/>
</dbReference>
<comment type="caution">
    <text evidence="2">The sequence shown here is derived from an EMBL/GenBank/DDBJ whole genome shotgun (WGS) entry which is preliminary data.</text>
</comment>
<dbReference type="PANTHER" id="PTHR33116:SF75">
    <property type="entry name" value="RIBONUCLEASE H PROTEIN"/>
    <property type="match status" value="1"/>
</dbReference>
<evidence type="ECO:0000259" key="1">
    <source>
        <dbReference type="PROSITE" id="PS50879"/>
    </source>
</evidence>
<evidence type="ECO:0000313" key="3">
    <source>
        <dbReference type="Proteomes" id="UP001281410"/>
    </source>
</evidence>
<proteinExistence type="predicted"/>
<sequence>MKCISWNVRGLGRPEKRRAVSIMVKKCKPSFLFIQETKVISVDYRIVNCLGGGILHKEDAMLVNLPMQGFPFTWSNSREVASWARLDRFLVSQEFLHWFPGLFQWNLPISISDHSAVAEECERCGIFIELVRSNMEVVEATAKANGWSEFLREQRRVLLVEMWAVLLKEERNWRPRLEGIDFTKISADERFMLGDAFSMEEVRIALKGQIINNFVIANEVISSWRKEKKGGIVLKLDFEKAYDNVDHKFLDLCLQGMGFVKIGKGNSNVERWAELFRCKTTSLPIKYLGLPLGGRPSSVSFWEPMLDKIRARLAPWKIRFLSNAGRLVLIKSVLSSLPTYFMSVFQIPISVALAMEKLQRDFFWGVKGEKKGIHWVDWPTFYKSKRNGGLGIRRIQDTGDALLAKWDWKEGTHASTFINSVGRLWKVGSTSVGILIDCLKFALAGGRYRLAYRRSYVIGWIVGIIYVQRLEVIECGGWLFMQYVGLYGSLGTNWSLSRELVVLIGPWIWKVKCPWSPPLDGTLKFNVDGLSRGNLGPSGIGGIMRNSKGDILCMFSSYIGFGSSVLAEVQAILKACHLCVSDCCPSDVRIIIESDSMVVVAWVNGTSGVGNVSLMDYILDIKEIVAKCKPRLSVIHVSRITNFDANFLGKQGAMTRLDQVVWP</sequence>
<dbReference type="InterPro" id="IPR012337">
    <property type="entry name" value="RNaseH-like_sf"/>
</dbReference>
<keyword evidence="3" id="KW-1185">Reference proteome</keyword>
<dbReference type="GO" id="GO:0004523">
    <property type="term" value="F:RNA-DNA hybrid ribonuclease activity"/>
    <property type="evidence" value="ECO:0007669"/>
    <property type="project" value="InterPro"/>
</dbReference>
<dbReference type="Gene3D" id="3.30.420.10">
    <property type="entry name" value="Ribonuclease H-like superfamily/Ribonuclease H"/>
    <property type="match status" value="1"/>
</dbReference>
<accession>A0AAE0EEA7</accession>
<dbReference type="InterPro" id="IPR002156">
    <property type="entry name" value="RNaseH_domain"/>
</dbReference>
<dbReference type="InterPro" id="IPR036397">
    <property type="entry name" value="RNaseH_sf"/>
</dbReference>
<feature type="domain" description="RNase H type-1" evidence="1">
    <location>
        <begin position="519"/>
        <end position="658"/>
    </location>
</feature>
<name>A0AAE0EEA7_9ROSI</name>
<dbReference type="InterPro" id="IPR044730">
    <property type="entry name" value="RNase_H-like_dom_plant"/>
</dbReference>
<dbReference type="CDD" id="cd06222">
    <property type="entry name" value="RNase_H_like"/>
    <property type="match status" value="1"/>
</dbReference>
<gene>
    <name evidence="2" type="ORF">Dsin_004796</name>
</gene>
<organism evidence="2 3">
    <name type="scientific">Dipteronia sinensis</name>
    <dbReference type="NCBI Taxonomy" id="43782"/>
    <lineage>
        <taxon>Eukaryota</taxon>
        <taxon>Viridiplantae</taxon>
        <taxon>Streptophyta</taxon>
        <taxon>Embryophyta</taxon>
        <taxon>Tracheophyta</taxon>
        <taxon>Spermatophyta</taxon>
        <taxon>Magnoliopsida</taxon>
        <taxon>eudicotyledons</taxon>
        <taxon>Gunneridae</taxon>
        <taxon>Pentapetalae</taxon>
        <taxon>rosids</taxon>
        <taxon>malvids</taxon>
        <taxon>Sapindales</taxon>
        <taxon>Sapindaceae</taxon>
        <taxon>Hippocastanoideae</taxon>
        <taxon>Acereae</taxon>
        <taxon>Dipteronia</taxon>
    </lineage>
</organism>
<dbReference type="Proteomes" id="UP001281410">
    <property type="component" value="Unassembled WGS sequence"/>
</dbReference>
<evidence type="ECO:0000313" key="2">
    <source>
        <dbReference type="EMBL" id="KAK3224934.1"/>
    </source>
</evidence>
<dbReference type="InterPro" id="IPR036691">
    <property type="entry name" value="Endo/exonu/phosph_ase_sf"/>
</dbReference>
<dbReference type="SUPFAM" id="SSF53098">
    <property type="entry name" value="Ribonuclease H-like"/>
    <property type="match status" value="1"/>
</dbReference>
<dbReference type="AlphaFoldDB" id="A0AAE0EEA7"/>
<dbReference type="Pfam" id="PF13456">
    <property type="entry name" value="RVT_3"/>
    <property type="match status" value="1"/>
</dbReference>
<dbReference type="GO" id="GO:0003676">
    <property type="term" value="F:nucleic acid binding"/>
    <property type="evidence" value="ECO:0007669"/>
    <property type="project" value="InterPro"/>
</dbReference>
<dbReference type="PROSITE" id="PS50879">
    <property type="entry name" value="RNASE_H_1"/>
    <property type="match status" value="1"/>
</dbReference>
<reference evidence="2" key="1">
    <citation type="journal article" date="2023" name="Plant J.">
        <title>Genome sequences and population genomics provide insights into the demographic history, inbreeding, and mutation load of two 'living fossil' tree species of Dipteronia.</title>
        <authorList>
            <person name="Feng Y."/>
            <person name="Comes H.P."/>
            <person name="Chen J."/>
            <person name="Zhu S."/>
            <person name="Lu R."/>
            <person name="Zhang X."/>
            <person name="Li P."/>
            <person name="Qiu J."/>
            <person name="Olsen K.M."/>
            <person name="Qiu Y."/>
        </authorList>
    </citation>
    <scope>NUCLEOTIDE SEQUENCE</scope>
    <source>
        <strain evidence="2">NBL</strain>
    </source>
</reference>
<dbReference type="SUPFAM" id="SSF56219">
    <property type="entry name" value="DNase I-like"/>
    <property type="match status" value="2"/>
</dbReference>
<dbReference type="EMBL" id="JANJYJ010000002">
    <property type="protein sequence ID" value="KAK3224934.1"/>
    <property type="molecule type" value="Genomic_DNA"/>
</dbReference>